<organism evidence="2">
    <name type="scientific">Micrurus lemniscatus lemniscatus</name>
    <dbReference type="NCBI Taxonomy" id="129467"/>
    <lineage>
        <taxon>Eukaryota</taxon>
        <taxon>Metazoa</taxon>
        <taxon>Chordata</taxon>
        <taxon>Craniata</taxon>
        <taxon>Vertebrata</taxon>
        <taxon>Euteleostomi</taxon>
        <taxon>Lepidosauria</taxon>
        <taxon>Squamata</taxon>
        <taxon>Bifurcata</taxon>
        <taxon>Unidentata</taxon>
        <taxon>Episquamata</taxon>
        <taxon>Toxicofera</taxon>
        <taxon>Serpentes</taxon>
        <taxon>Colubroidea</taxon>
        <taxon>Elapidae</taxon>
        <taxon>Elapinae</taxon>
        <taxon>Micrurus</taxon>
    </lineage>
</organism>
<reference evidence="2" key="1">
    <citation type="submission" date="2017-07" db="EMBL/GenBank/DDBJ databases">
        <authorList>
            <person name="Mikheyev A."/>
            <person name="Grau M."/>
        </authorList>
    </citation>
    <scope>NUCLEOTIDE SEQUENCE</scope>
    <source>
        <tissue evidence="2">Venom_gland</tissue>
    </source>
</reference>
<accession>A0A2D4HS90</accession>
<dbReference type="EMBL" id="IACK01042468">
    <property type="protein sequence ID" value="LAA74844.1"/>
    <property type="molecule type" value="Transcribed_RNA"/>
</dbReference>
<dbReference type="AlphaFoldDB" id="A0A2D4HS90"/>
<reference evidence="2" key="2">
    <citation type="submission" date="2017-11" db="EMBL/GenBank/DDBJ databases">
        <title>Coralsnake Venomics: Analyses of Venom Gland Transcriptomes and Proteomes of Six Brazilian Taxa.</title>
        <authorList>
            <person name="Aird S.D."/>
            <person name="Jorge da Silva N."/>
            <person name="Qiu L."/>
            <person name="Villar-Briones A."/>
            <person name="Aparecida-Saddi V."/>
            <person name="Campos-Telles M.P."/>
            <person name="Grau M."/>
            <person name="Mikheyev A.S."/>
        </authorList>
    </citation>
    <scope>NUCLEOTIDE SEQUENCE</scope>
    <source>
        <tissue evidence="2">Venom_gland</tissue>
    </source>
</reference>
<sequence length="183" mass="19607">MAGYVCLPVYEAPGVRVLELCLPQAHVWHGAEEDIGNVDCEKSEGRQFLIHIMAVEVGMVDGQVPLYGHGANDAESGQAKEEEDEAAVFTQGLATRPFLFQIRSNCHRADQASPQEVGDSQSTDQRVEGGLFLLLPGLAKNHDGYEVPHHSENEHDHGDGQGFAGLSSRPIGGAVGSREHGGV</sequence>
<feature type="compositionally biased region" description="Basic and acidic residues" evidence="1">
    <location>
        <begin position="143"/>
        <end position="159"/>
    </location>
</feature>
<name>A0A2D4HS90_MICLE</name>
<evidence type="ECO:0000256" key="1">
    <source>
        <dbReference type="SAM" id="MobiDB-lite"/>
    </source>
</evidence>
<evidence type="ECO:0000313" key="2">
    <source>
        <dbReference type="EMBL" id="LAA74844.1"/>
    </source>
</evidence>
<protein>
    <submittedName>
        <fullName evidence="2">Uncharacterized protein</fullName>
    </submittedName>
</protein>
<proteinExistence type="predicted"/>
<feature type="region of interest" description="Disordered" evidence="1">
    <location>
        <begin position="143"/>
        <end position="183"/>
    </location>
</feature>